<proteinExistence type="predicted"/>
<name>A0A414SKA7_9FIRM</name>
<dbReference type="AlphaFoldDB" id="A0A414SKA7"/>
<dbReference type="EMBL" id="QRHZ01000001">
    <property type="protein sequence ID" value="RHG19996.1"/>
    <property type="molecule type" value="Genomic_DNA"/>
</dbReference>
<dbReference type="RefSeq" id="WP_118197318.1">
    <property type="nucleotide sequence ID" value="NZ_QRHZ01000001.1"/>
</dbReference>
<sequence length="106" mass="12184">MNKEKLYEESKEFAIFCNYGVLGADKRNVYTYGCEHPRGTCADEIKVKLPKNNCFQIYETAIGDLAVESVWGWQYSINDVLQGNEKPCFYAIDKDGDGHRVYLDEI</sequence>
<evidence type="ECO:0000313" key="1">
    <source>
        <dbReference type="EMBL" id="RHG19996.1"/>
    </source>
</evidence>
<evidence type="ECO:0000313" key="2">
    <source>
        <dbReference type="Proteomes" id="UP000284220"/>
    </source>
</evidence>
<comment type="caution">
    <text evidence="1">The sequence shown here is derived from an EMBL/GenBank/DDBJ whole genome shotgun (WGS) entry which is preliminary data.</text>
</comment>
<protein>
    <submittedName>
        <fullName evidence="1">Uncharacterized protein</fullName>
    </submittedName>
</protein>
<reference evidence="1 2" key="1">
    <citation type="submission" date="2018-08" db="EMBL/GenBank/DDBJ databases">
        <title>A genome reference for cultivated species of the human gut microbiota.</title>
        <authorList>
            <person name="Zou Y."/>
            <person name="Xue W."/>
            <person name="Luo G."/>
        </authorList>
    </citation>
    <scope>NUCLEOTIDE SEQUENCE [LARGE SCALE GENOMIC DNA]</scope>
    <source>
        <strain evidence="1 2">AM22-9LB</strain>
    </source>
</reference>
<accession>A0A414SKA7</accession>
<organism evidence="1 2">
    <name type="scientific">Blautia obeum</name>
    <dbReference type="NCBI Taxonomy" id="40520"/>
    <lineage>
        <taxon>Bacteria</taxon>
        <taxon>Bacillati</taxon>
        <taxon>Bacillota</taxon>
        <taxon>Clostridia</taxon>
        <taxon>Lachnospirales</taxon>
        <taxon>Lachnospiraceae</taxon>
        <taxon>Blautia</taxon>
    </lineage>
</organism>
<dbReference type="Proteomes" id="UP000284220">
    <property type="component" value="Unassembled WGS sequence"/>
</dbReference>
<gene>
    <name evidence="1" type="ORF">DW272_01975</name>
</gene>